<accession>D6SUS6</accession>
<dbReference type="AlphaFoldDB" id="D6SUS6"/>
<proteinExistence type="predicted"/>
<sequence>MSLKNFGGVLDYAIAMEKQDGGFIQQAMNNPDMQDCSELLQALAKENLKNAKNLARARQENISEMILEPVQGLEEKSYQLSQPDAEGISRPEIMQLLQRMEERAQQFYTDAAEKIRPVSDVFSTFQKLAKKRKARIEKLNPVLEN</sequence>
<dbReference type="Proteomes" id="UP000005496">
    <property type="component" value="Unassembled WGS sequence"/>
</dbReference>
<dbReference type="Gene3D" id="1.20.1260.10">
    <property type="match status" value="1"/>
</dbReference>
<dbReference type="EMBL" id="ACJN02000004">
    <property type="protein sequence ID" value="EFI33056.1"/>
    <property type="molecule type" value="Genomic_DNA"/>
</dbReference>
<comment type="caution">
    <text evidence="1">The sequence shown here is derived from an EMBL/GenBank/DDBJ whole genome shotgun (WGS) entry which is preliminary data.</text>
</comment>
<evidence type="ECO:0000313" key="1">
    <source>
        <dbReference type="EMBL" id="EFI33056.1"/>
    </source>
</evidence>
<organism evidence="1 2">
    <name type="scientific">Desulfonatronospira thiodismutans ASO3-1</name>
    <dbReference type="NCBI Taxonomy" id="555779"/>
    <lineage>
        <taxon>Bacteria</taxon>
        <taxon>Pseudomonadati</taxon>
        <taxon>Thermodesulfobacteriota</taxon>
        <taxon>Desulfovibrionia</taxon>
        <taxon>Desulfovibrionales</taxon>
        <taxon>Desulfonatronovibrionaceae</taxon>
        <taxon>Desulfonatronospira</taxon>
    </lineage>
</organism>
<evidence type="ECO:0000313" key="2">
    <source>
        <dbReference type="Proteomes" id="UP000005496"/>
    </source>
</evidence>
<protein>
    <recommendedName>
        <fullName evidence="3">DUF2383 domain-containing protein</fullName>
    </recommendedName>
</protein>
<gene>
    <name evidence="1" type="ORF">Dthio_PD0370</name>
</gene>
<name>D6SUS6_9BACT</name>
<dbReference type="InterPro" id="IPR012347">
    <property type="entry name" value="Ferritin-like"/>
</dbReference>
<dbReference type="RefSeq" id="WP_008871749.1">
    <property type="nucleotide sequence ID" value="NZ_ACJN02000004.1"/>
</dbReference>
<reference evidence="1" key="1">
    <citation type="submission" date="2010-05" db="EMBL/GenBank/DDBJ databases">
        <title>The draft genome of Desulfonatronospira thiodismutans ASO3-1.</title>
        <authorList>
            <consortium name="US DOE Joint Genome Institute (JGI-PGF)"/>
            <person name="Lucas S."/>
            <person name="Copeland A."/>
            <person name="Lapidus A."/>
            <person name="Cheng J.-F."/>
            <person name="Bruce D."/>
            <person name="Goodwin L."/>
            <person name="Pitluck S."/>
            <person name="Chertkov O."/>
            <person name="Brettin T."/>
            <person name="Detter J.C."/>
            <person name="Han C."/>
            <person name="Land M.L."/>
            <person name="Hauser L."/>
            <person name="Kyrpides N."/>
            <person name="Mikhailova N."/>
            <person name="Muyzer G."/>
            <person name="Woyke T."/>
        </authorList>
    </citation>
    <scope>NUCLEOTIDE SEQUENCE [LARGE SCALE GENOMIC DNA]</scope>
    <source>
        <strain evidence="1">ASO3-1</strain>
    </source>
</reference>
<dbReference type="OrthoDB" id="5421517at2"/>
<dbReference type="InterPro" id="IPR009078">
    <property type="entry name" value="Ferritin-like_SF"/>
</dbReference>
<keyword evidence="2" id="KW-1185">Reference proteome</keyword>
<evidence type="ECO:0008006" key="3">
    <source>
        <dbReference type="Google" id="ProtNLM"/>
    </source>
</evidence>
<dbReference type="SUPFAM" id="SSF47240">
    <property type="entry name" value="Ferritin-like"/>
    <property type="match status" value="1"/>
</dbReference>